<keyword evidence="1" id="KW-0472">Membrane</keyword>
<evidence type="ECO:0000313" key="2">
    <source>
        <dbReference type="EMBL" id="JAI07399.1"/>
    </source>
</evidence>
<dbReference type="AlphaFoldDB" id="A0A0E9Y0E2"/>
<protein>
    <submittedName>
        <fullName evidence="2">Uncharacterized protein</fullName>
    </submittedName>
</protein>
<feature type="transmembrane region" description="Helical" evidence="1">
    <location>
        <begin position="6"/>
        <end position="24"/>
    </location>
</feature>
<name>A0A0E9Y0E2_ANGAN</name>
<dbReference type="EMBL" id="GBXM01001179">
    <property type="protein sequence ID" value="JAI07399.1"/>
    <property type="molecule type" value="Transcribed_RNA"/>
</dbReference>
<evidence type="ECO:0000256" key="1">
    <source>
        <dbReference type="SAM" id="Phobius"/>
    </source>
</evidence>
<organism evidence="2">
    <name type="scientific">Anguilla anguilla</name>
    <name type="common">European freshwater eel</name>
    <name type="synonym">Muraena anguilla</name>
    <dbReference type="NCBI Taxonomy" id="7936"/>
    <lineage>
        <taxon>Eukaryota</taxon>
        <taxon>Metazoa</taxon>
        <taxon>Chordata</taxon>
        <taxon>Craniata</taxon>
        <taxon>Vertebrata</taxon>
        <taxon>Euteleostomi</taxon>
        <taxon>Actinopterygii</taxon>
        <taxon>Neopterygii</taxon>
        <taxon>Teleostei</taxon>
        <taxon>Anguilliformes</taxon>
        <taxon>Anguillidae</taxon>
        <taxon>Anguilla</taxon>
    </lineage>
</organism>
<keyword evidence="1" id="KW-0812">Transmembrane</keyword>
<reference evidence="2" key="1">
    <citation type="submission" date="2014-11" db="EMBL/GenBank/DDBJ databases">
        <authorList>
            <person name="Amaro Gonzalez C."/>
        </authorList>
    </citation>
    <scope>NUCLEOTIDE SEQUENCE</scope>
</reference>
<proteinExistence type="predicted"/>
<accession>A0A0E9Y0E2</accession>
<reference evidence="2" key="2">
    <citation type="journal article" date="2015" name="Fish Shellfish Immunol.">
        <title>Early steps in the European eel (Anguilla anguilla)-Vibrio vulnificus interaction in the gills: Role of the RtxA13 toxin.</title>
        <authorList>
            <person name="Callol A."/>
            <person name="Pajuelo D."/>
            <person name="Ebbesson L."/>
            <person name="Teles M."/>
            <person name="MacKenzie S."/>
            <person name="Amaro C."/>
        </authorList>
    </citation>
    <scope>NUCLEOTIDE SEQUENCE</scope>
</reference>
<keyword evidence="1" id="KW-1133">Transmembrane helix</keyword>
<sequence length="65" mass="7645">MPYQSKLILLHTISFIFIDFICIVNKFEELEKSKGTIGEYCRFLSTLVCFINSHHPFTTSIMKRN</sequence>